<evidence type="ECO:0000313" key="5">
    <source>
        <dbReference type="Proteomes" id="UP000220438"/>
    </source>
</evidence>
<protein>
    <recommendedName>
        <fullName evidence="3">GGDEF domain-containing protein</fullName>
    </recommendedName>
</protein>
<dbReference type="PANTHER" id="PTHR45138">
    <property type="entry name" value="REGULATORY COMPONENTS OF SENSORY TRANSDUCTION SYSTEM"/>
    <property type="match status" value="1"/>
</dbReference>
<dbReference type="PANTHER" id="PTHR45138:SF9">
    <property type="entry name" value="DIGUANYLATE CYCLASE DGCM-RELATED"/>
    <property type="match status" value="1"/>
</dbReference>
<keyword evidence="2" id="KW-0472">Membrane</keyword>
<feature type="transmembrane region" description="Helical" evidence="2">
    <location>
        <begin position="198"/>
        <end position="214"/>
    </location>
</feature>
<gene>
    <name evidence="4" type="ORF">CHR61_01910</name>
</gene>
<dbReference type="EMBL" id="NOUW01000007">
    <property type="protein sequence ID" value="PDX90408.1"/>
    <property type="molecule type" value="Genomic_DNA"/>
</dbReference>
<reference evidence="4 5" key="1">
    <citation type="journal article" date="2017" name="Front. Microbiol.">
        <title>New Insights into the Diversity of the Genus Faecalibacterium.</title>
        <authorList>
            <person name="Benevides L."/>
            <person name="Burman S."/>
            <person name="Martin R."/>
            <person name="Robert V."/>
            <person name="Thomas M."/>
            <person name="Miquel S."/>
            <person name="Chain F."/>
            <person name="Sokol H."/>
            <person name="Bermudez-Humaran L.G."/>
            <person name="Morrison M."/>
            <person name="Langella P."/>
            <person name="Azevedo V.A."/>
            <person name="Chatel J.M."/>
            <person name="Soares S."/>
        </authorList>
    </citation>
    <scope>NUCLEOTIDE SEQUENCE [LARGE SCALE GENOMIC DNA]</scope>
    <source>
        <strain evidence="4 5">AHMP21</strain>
    </source>
</reference>
<dbReference type="GO" id="GO:0052621">
    <property type="term" value="F:diguanylate cyclase activity"/>
    <property type="evidence" value="ECO:0007669"/>
    <property type="project" value="TreeGrafter"/>
</dbReference>
<dbReference type="CDD" id="cd01949">
    <property type="entry name" value="GGDEF"/>
    <property type="match status" value="1"/>
</dbReference>
<evidence type="ECO:0000256" key="1">
    <source>
        <dbReference type="SAM" id="MobiDB-lite"/>
    </source>
</evidence>
<evidence type="ECO:0000256" key="2">
    <source>
        <dbReference type="SAM" id="Phobius"/>
    </source>
</evidence>
<feature type="transmembrane region" description="Helical" evidence="2">
    <location>
        <begin position="143"/>
        <end position="163"/>
    </location>
</feature>
<dbReference type="InterPro" id="IPR043128">
    <property type="entry name" value="Rev_trsase/Diguanyl_cyclase"/>
</dbReference>
<dbReference type="Proteomes" id="UP000220438">
    <property type="component" value="Unassembled WGS sequence"/>
</dbReference>
<dbReference type="Gene3D" id="3.30.70.270">
    <property type="match status" value="1"/>
</dbReference>
<dbReference type="AlphaFoldDB" id="A0A2A7BGI0"/>
<dbReference type="NCBIfam" id="TIGR00254">
    <property type="entry name" value="GGDEF"/>
    <property type="match status" value="1"/>
</dbReference>
<keyword evidence="2" id="KW-0812">Transmembrane</keyword>
<accession>A0A2A7BGI0</accession>
<dbReference type="InterPro" id="IPR050469">
    <property type="entry name" value="Diguanylate_Cyclase"/>
</dbReference>
<dbReference type="InterPro" id="IPR000160">
    <property type="entry name" value="GGDEF_dom"/>
</dbReference>
<feature type="transmembrane region" description="Helical" evidence="2">
    <location>
        <begin position="175"/>
        <end position="192"/>
    </location>
</feature>
<feature type="transmembrane region" description="Helical" evidence="2">
    <location>
        <begin position="74"/>
        <end position="95"/>
    </location>
</feature>
<dbReference type="InterPro" id="IPR029787">
    <property type="entry name" value="Nucleotide_cyclase"/>
</dbReference>
<evidence type="ECO:0000259" key="3">
    <source>
        <dbReference type="PROSITE" id="PS50887"/>
    </source>
</evidence>
<keyword evidence="2" id="KW-1133">Transmembrane helix</keyword>
<dbReference type="SMART" id="SM00267">
    <property type="entry name" value="GGDEF"/>
    <property type="match status" value="1"/>
</dbReference>
<feature type="transmembrane region" description="Helical" evidence="2">
    <location>
        <begin position="107"/>
        <end position="131"/>
    </location>
</feature>
<feature type="transmembrane region" description="Helical" evidence="2">
    <location>
        <begin position="6"/>
        <end position="30"/>
    </location>
</feature>
<dbReference type="SUPFAM" id="SSF55073">
    <property type="entry name" value="Nucleotide cyclase"/>
    <property type="match status" value="1"/>
</dbReference>
<dbReference type="PROSITE" id="PS50887">
    <property type="entry name" value="GGDEF"/>
    <property type="match status" value="1"/>
</dbReference>
<organism evidence="4 5">
    <name type="scientific">Faecalibacterium prausnitzii</name>
    <dbReference type="NCBI Taxonomy" id="853"/>
    <lineage>
        <taxon>Bacteria</taxon>
        <taxon>Bacillati</taxon>
        <taxon>Bacillota</taxon>
        <taxon>Clostridia</taxon>
        <taxon>Eubacteriales</taxon>
        <taxon>Oscillospiraceae</taxon>
        <taxon>Faecalibacterium</taxon>
    </lineage>
</organism>
<proteinExistence type="predicted"/>
<name>A0A2A7BGI0_9FIRM</name>
<feature type="domain" description="GGDEF" evidence="3">
    <location>
        <begin position="243"/>
        <end position="369"/>
    </location>
</feature>
<evidence type="ECO:0000313" key="4">
    <source>
        <dbReference type="EMBL" id="PDX90408.1"/>
    </source>
</evidence>
<feature type="transmembrane region" description="Helical" evidence="2">
    <location>
        <begin position="42"/>
        <end position="62"/>
    </location>
</feature>
<dbReference type="Pfam" id="PF00990">
    <property type="entry name" value="GGDEF"/>
    <property type="match status" value="1"/>
</dbReference>
<feature type="region of interest" description="Disordered" evidence="1">
    <location>
        <begin position="354"/>
        <end position="380"/>
    </location>
</feature>
<comment type="caution">
    <text evidence="4">The sequence shown here is derived from an EMBL/GenBank/DDBJ whole genome shotgun (WGS) entry which is preliminary data.</text>
</comment>
<sequence length="380" mass="43247">MKQATMNGYFYVLTAIDLFVLSFMCILTKLSESLNKKQKQGFFLAFALIAVISVLEVVTLAVDGTPAGYRWLNILSNYLGFGLSPGVCLCLVYVMDRKKRMNRWFRAAVCCEACYLLFLALSIPAGLVFSVSADNVYSRGQYFYIYIILYFAAIVYLSVSTFVTAREFQNRSRALIYPLMIFLLIETIIQVTLPDLHVTWLCVTLLSVLYFIYCSEMWNQLDALTGLLNQNSYLNRTAEMRRNGGVLVVFDVDDFKQINDRYGHLQGDLCLAEIGRCIKKAYARSGYCYRTGGDEFCVLMENADREAQCAQEFVRQLEQRRKAVDFLPTVSFGSAPFLGEDVLAVKNRADREMYRHKKARKPDAAGERGCPSTFQKEKSP</sequence>